<proteinExistence type="predicted"/>
<protein>
    <submittedName>
        <fullName evidence="1">Uncharacterized protein</fullName>
    </submittedName>
</protein>
<dbReference type="EMBL" id="LR797490">
    <property type="protein sequence ID" value="CAB4220337.1"/>
    <property type="molecule type" value="Genomic_DNA"/>
</dbReference>
<organism evidence="1">
    <name type="scientific">uncultured Caudovirales phage</name>
    <dbReference type="NCBI Taxonomy" id="2100421"/>
    <lineage>
        <taxon>Viruses</taxon>
        <taxon>Duplodnaviria</taxon>
        <taxon>Heunggongvirae</taxon>
        <taxon>Uroviricota</taxon>
        <taxon>Caudoviricetes</taxon>
        <taxon>Peduoviridae</taxon>
        <taxon>Maltschvirus</taxon>
        <taxon>Maltschvirus maltsch</taxon>
    </lineage>
</organism>
<accession>A0A6J5T103</accession>
<name>A0A6J5T103_9CAUD</name>
<gene>
    <name evidence="1" type="ORF">UFOVP1625_14</name>
</gene>
<reference evidence="1" key="1">
    <citation type="submission" date="2020-05" db="EMBL/GenBank/DDBJ databases">
        <authorList>
            <person name="Chiriac C."/>
            <person name="Salcher M."/>
            <person name="Ghai R."/>
            <person name="Kavagutti S V."/>
        </authorList>
    </citation>
    <scope>NUCLEOTIDE SEQUENCE</scope>
</reference>
<evidence type="ECO:0000313" key="1">
    <source>
        <dbReference type="EMBL" id="CAB4220337.1"/>
    </source>
</evidence>
<sequence length="200" mass="22539">MARPINNSTSALLDDQVLRPALLVELWLQGQPLRLTSAQKDIIWSGNTYVSNGWLLPIEGIQESTEIGRYGFDLTLSGVNVALLSLILNNNNKGELGIINLALFDDNGALVGAPIVLYKGNIDSCQIDDKFDNPTVLIHLENEMSRFDTSQNYRFTAESHASYYSDDLGFQYVSKLENWSGFWGKQERPKWIKKPKQTKK</sequence>